<accession>A0A7C4EME5</accession>
<dbReference type="Pfam" id="PF00158">
    <property type="entry name" value="Sigma54_activat"/>
    <property type="match status" value="1"/>
</dbReference>
<dbReference type="EMBL" id="DTHO01000050">
    <property type="protein sequence ID" value="HGG99688.1"/>
    <property type="molecule type" value="Genomic_DNA"/>
</dbReference>
<dbReference type="PROSITE" id="PS50045">
    <property type="entry name" value="SIGMA54_INTERACT_4"/>
    <property type="match status" value="1"/>
</dbReference>
<organism evidence="4">
    <name type="scientific">Thermodesulfovibrio aggregans</name>
    <dbReference type="NCBI Taxonomy" id="86166"/>
    <lineage>
        <taxon>Bacteria</taxon>
        <taxon>Pseudomonadati</taxon>
        <taxon>Nitrospirota</taxon>
        <taxon>Thermodesulfovibrionia</taxon>
        <taxon>Thermodesulfovibrionales</taxon>
        <taxon>Thermodesulfovibrionaceae</taxon>
        <taxon>Thermodesulfovibrio</taxon>
    </lineage>
</organism>
<evidence type="ECO:0000256" key="1">
    <source>
        <dbReference type="ARBA" id="ARBA00022741"/>
    </source>
</evidence>
<reference evidence="4" key="1">
    <citation type="journal article" date="2020" name="mSystems">
        <title>Genome- and Community-Level Interaction Insights into Carbon Utilization and Element Cycling Functions of Hydrothermarchaeota in Hydrothermal Sediment.</title>
        <authorList>
            <person name="Zhou Z."/>
            <person name="Liu Y."/>
            <person name="Xu W."/>
            <person name="Pan J."/>
            <person name="Luo Z.H."/>
            <person name="Li M."/>
        </authorList>
    </citation>
    <scope>NUCLEOTIDE SEQUENCE [LARGE SCALE GENOMIC DNA]</scope>
    <source>
        <strain evidence="4">SpSt-788</strain>
    </source>
</reference>
<evidence type="ECO:0000256" key="2">
    <source>
        <dbReference type="ARBA" id="ARBA00022840"/>
    </source>
</evidence>
<gene>
    <name evidence="4" type="ORF">ENV75_04485</name>
</gene>
<feature type="domain" description="Sigma-54 factor interaction" evidence="3">
    <location>
        <begin position="287"/>
        <end position="515"/>
    </location>
</feature>
<dbReference type="Gene3D" id="1.10.3210.10">
    <property type="entry name" value="Hypothetical protein af1432"/>
    <property type="match status" value="1"/>
</dbReference>
<evidence type="ECO:0000313" key="4">
    <source>
        <dbReference type="EMBL" id="HGG99688.1"/>
    </source>
</evidence>
<dbReference type="InterPro" id="IPR027417">
    <property type="entry name" value="P-loop_NTPase"/>
</dbReference>
<dbReference type="Gene3D" id="3.40.50.300">
    <property type="entry name" value="P-loop containing nucleotide triphosphate hydrolases"/>
    <property type="match status" value="1"/>
</dbReference>
<keyword evidence="2" id="KW-0067">ATP-binding</keyword>
<dbReference type="SUPFAM" id="SSF52540">
    <property type="entry name" value="P-loop containing nucleoside triphosphate hydrolases"/>
    <property type="match status" value="1"/>
</dbReference>
<dbReference type="InterPro" id="IPR002078">
    <property type="entry name" value="Sigma_54_int"/>
</dbReference>
<dbReference type="InterPro" id="IPR013976">
    <property type="entry name" value="HDOD"/>
</dbReference>
<dbReference type="PANTHER" id="PTHR32071:SF100">
    <property type="entry name" value="RESPONSE REGULATOR PROTEIN PILR"/>
    <property type="match status" value="1"/>
</dbReference>
<dbReference type="Pfam" id="PF08668">
    <property type="entry name" value="HDOD"/>
    <property type="match status" value="1"/>
</dbReference>
<keyword evidence="1" id="KW-0547">Nucleotide-binding</keyword>
<proteinExistence type="predicted"/>
<dbReference type="GO" id="GO:0006355">
    <property type="term" value="P:regulation of DNA-templated transcription"/>
    <property type="evidence" value="ECO:0007669"/>
    <property type="project" value="InterPro"/>
</dbReference>
<protein>
    <submittedName>
        <fullName evidence="4">HDOD domain-containing protein</fullName>
    </submittedName>
</protein>
<dbReference type="GO" id="GO:0005524">
    <property type="term" value="F:ATP binding"/>
    <property type="evidence" value="ECO:0007669"/>
    <property type="project" value="UniProtKB-KW"/>
</dbReference>
<evidence type="ECO:0000259" key="3">
    <source>
        <dbReference type="PROSITE" id="PS50045"/>
    </source>
</evidence>
<dbReference type="AlphaFoldDB" id="A0A7C4EME5"/>
<comment type="caution">
    <text evidence="4">The sequence shown here is derived from an EMBL/GenBank/DDBJ whole genome shotgun (WGS) entry which is preliminary data.</text>
</comment>
<dbReference type="PANTHER" id="PTHR32071">
    <property type="entry name" value="TRANSCRIPTIONAL REGULATORY PROTEIN"/>
    <property type="match status" value="1"/>
</dbReference>
<dbReference type="Gene3D" id="1.10.8.60">
    <property type="match status" value="1"/>
</dbReference>
<name>A0A7C4EME5_9BACT</name>
<dbReference type="SUPFAM" id="SSF109604">
    <property type="entry name" value="HD-domain/PDEase-like"/>
    <property type="match status" value="1"/>
</dbReference>
<dbReference type="CDD" id="cd00009">
    <property type="entry name" value="AAA"/>
    <property type="match status" value="1"/>
</dbReference>
<sequence length="521" mass="60816">MSLPVFKHTTSKFRELLTEEADRISHLIKYDPIIAYLIYQEVNKPCGTVEITDFSQIVNYLGIKRIEQIILERDLFLEDEDLQIWIYGILCAEICSSLSQQFMYVHRDEAFFAGLMQCLGMVFMMTEFPKYRSIIHFLIKLPAEDRVFLEESVFGTNHIECLQRNIICPPFRDIVNILIKVFPKDGKKNLKSLSPPKGSTLQSVYDLSILSDIAAYGTRALMFPSVVDNRELYLELAKRYFRIKESDALEALVNAMDRFLSVAEEFNVKEEIQFSTETVYPLRKFRFETKNPVFAKMLKQLFEENAKDRNIYIYGEGATGKRLLAAALHTADDNPRKEKPFIMIFSDIDSELLEEEFLGVKEGYLGKKDKKGVLIQAEGGTLVIKEFDSMPKDFQEKFQKVIQSKRYYRLGDMIPTEFTDIKFIMVGRDDIRVKVAKGEFNGELLKLINPLFFRLLPLRERREDVFYIAEEIIKKYNLINIEQMLSQPDVIEKLKNDTFPGNLRDLKRYLFLLHINRLLKS</sequence>